<organism evidence="1 2">
    <name type="scientific">Alternaria tenuissima</name>
    <dbReference type="NCBI Taxonomy" id="119927"/>
    <lineage>
        <taxon>Eukaryota</taxon>
        <taxon>Fungi</taxon>
        <taxon>Dikarya</taxon>
        <taxon>Ascomycota</taxon>
        <taxon>Pezizomycotina</taxon>
        <taxon>Dothideomycetes</taxon>
        <taxon>Pleosporomycetidae</taxon>
        <taxon>Pleosporales</taxon>
        <taxon>Pleosporineae</taxon>
        <taxon>Pleosporaceae</taxon>
        <taxon>Alternaria</taxon>
        <taxon>Alternaria sect. Alternaria</taxon>
        <taxon>Alternaria alternata complex</taxon>
    </lineage>
</organism>
<comment type="caution">
    <text evidence="1">The sequence shown here is derived from an EMBL/GenBank/DDBJ whole genome shotgun (WGS) entry which is preliminary data.</text>
</comment>
<keyword evidence="2" id="KW-1185">Reference proteome</keyword>
<dbReference type="Proteomes" id="UP000293195">
    <property type="component" value="Unassembled WGS sequence"/>
</dbReference>
<accession>A0ABY0FS11</accession>
<sequence>MEALVWSLVKAVGGKLAEQIAEGLVNGMKPECLKSKEDKLMEELEVLKTKIDDLGKSTIEAIRKQKITSAANRVMNCFSDLRDATEGKDAKLFADYVHRINSQDGVQHRLNDMNAVLMKDEGKGLPALLPPLAKDQWEKLQNEGKLDYGIQEFEREQEATLNYPIMIERLGLSLVLLYHRTREDTDAATKATAMEIALKNSDKRVKAWRDLWNDRKKTCPAYDTLWEEIKRQRAPQPVYKAPFIRSIQAASSNTGAGVPACQAGDVLDARLLGMGMGNWQDCWQKPSYAIYGHEFEFSFKPDTGRWMIRSMSCFFDAKLIPEPNPPNEQPYIRMRCKTGSSMYQVVERTISLVILPLTLPPSVQLSKLTSWNSGSARKFLARVENHSSYTLIPRLRDGHWAYRGDLHGKVSSFECPVLPGGTSYLAGHSGGLWTGGTGLFDFAIWSSPSTITDSSQESEKKFHDLKCFHPSTHNYDEQVGYQPQVGAEFLGSLVLMVSVSYGGDPKGAMYASDYWPTEAVSLKEEACFTNDYKTTKGDKREMKVVNVEWDIQQGDHLGQLGTWFKVWNK</sequence>
<protein>
    <recommendedName>
        <fullName evidence="3">Fungal N-terminal domain-containing protein</fullName>
    </recommendedName>
</protein>
<name>A0ABY0FS11_9PLEO</name>
<reference evidence="2" key="1">
    <citation type="journal article" date="2019" name="bioRxiv">
        <title>Genomics, evolutionary history and diagnostics of the Alternaria alternata species group including apple and Asian pear pathotypes.</title>
        <authorList>
            <person name="Armitage A.D."/>
            <person name="Cockerton H.M."/>
            <person name="Sreenivasaprasad S."/>
            <person name="Woodhall J.W."/>
            <person name="Lane C.R."/>
            <person name="Harrison R.J."/>
            <person name="Clarkson J.P."/>
        </authorList>
    </citation>
    <scope>NUCLEOTIDE SEQUENCE [LARGE SCALE GENOMIC DNA]</scope>
    <source>
        <strain evidence="2">FERA 635</strain>
    </source>
</reference>
<evidence type="ECO:0000313" key="1">
    <source>
        <dbReference type="EMBL" id="RYN88101.1"/>
    </source>
</evidence>
<dbReference type="EMBL" id="PDXF01000108">
    <property type="protein sequence ID" value="RYN88101.1"/>
    <property type="molecule type" value="Genomic_DNA"/>
</dbReference>
<gene>
    <name evidence="1" type="ORF">AA0119_g12145</name>
</gene>
<proteinExistence type="predicted"/>
<evidence type="ECO:0000313" key="2">
    <source>
        <dbReference type="Proteomes" id="UP000293195"/>
    </source>
</evidence>
<evidence type="ECO:0008006" key="3">
    <source>
        <dbReference type="Google" id="ProtNLM"/>
    </source>
</evidence>